<feature type="transmembrane region" description="Helical" evidence="11">
    <location>
        <begin position="274"/>
        <end position="304"/>
    </location>
</feature>
<evidence type="ECO:0000256" key="3">
    <source>
        <dbReference type="ARBA" id="ARBA00021907"/>
    </source>
</evidence>
<evidence type="ECO:0000313" key="14">
    <source>
        <dbReference type="EMBL" id="KKW23923.1"/>
    </source>
</evidence>
<comment type="caution">
    <text evidence="14">The sequence shown here is derived from an EMBL/GenBank/DDBJ whole genome shotgun (WGS) entry which is preliminary data.</text>
</comment>
<evidence type="ECO:0000256" key="7">
    <source>
        <dbReference type="ARBA" id="ARBA00022989"/>
    </source>
</evidence>
<evidence type="ECO:0000256" key="1">
    <source>
        <dbReference type="ARBA" id="ARBA00004651"/>
    </source>
</evidence>
<keyword evidence="9 10" id="KW-0131">Cell cycle</keyword>
<dbReference type="InterPro" id="IPR040690">
    <property type="entry name" value="FtsX_ECD"/>
</dbReference>
<comment type="subcellular location">
    <subcellularLocation>
        <location evidence="1">Cell membrane</location>
        <topology evidence="1">Multi-pass membrane protein</topology>
    </subcellularLocation>
</comment>
<sequence>MFWINTKRIARHGLIGFIRNGFISLAAVLVMTITLFVAALLLIGGAALTSTLQSLTDKVDVMVYFTTSATDAQIQELQKNLTALPEVASVTPVSRDLAIAQFRERHKNDQLTIQALDALGSNPLGASLEIRARETSQYEGIAKYLEVQQVSQTGPGAVIDKVNFFQNKTAIDRLTNIIDTSNRVGAAIAIILGVASLLIVFNTIRLAIYTARDEIGVMNIVGASHWYVRGPFMIAGVLYGFTAALIVLIILYPLTAWLGPDSEIFLGAGVFNVFTYYVDSFAFLFLAIMGSGIALGAVSSYLAVRRYLNA</sequence>
<dbReference type="PANTHER" id="PTHR47755">
    <property type="entry name" value="CELL DIVISION PROTEIN FTSX"/>
    <property type="match status" value="1"/>
</dbReference>
<dbReference type="InterPro" id="IPR003838">
    <property type="entry name" value="ABC3_permease_C"/>
</dbReference>
<feature type="domain" description="FtsX extracellular" evidence="13">
    <location>
        <begin position="59"/>
        <end position="146"/>
    </location>
</feature>
<evidence type="ECO:0000259" key="12">
    <source>
        <dbReference type="Pfam" id="PF02687"/>
    </source>
</evidence>
<protein>
    <recommendedName>
        <fullName evidence="3 10">Cell division protein FtsX</fullName>
    </recommendedName>
</protein>
<dbReference type="InterPro" id="IPR004513">
    <property type="entry name" value="FtsX"/>
</dbReference>
<gene>
    <name evidence="14" type="ORF">UY67_C0014G0016</name>
</gene>
<feature type="domain" description="ABC3 transporter permease C-terminal" evidence="12">
    <location>
        <begin position="187"/>
        <end position="307"/>
    </location>
</feature>
<evidence type="ECO:0000256" key="11">
    <source>
        <dbReference type="SAM" id="Phobius"/>
    </source>
</evidence>
<keyword evidence="6 11" id="KW-0812">Transmembrane</keyword>
<keyword evidence="8 10" id="KW-0472">Membrane</keyword>
<evidence type="ECO:0000256" key="6">
    <source>
        <dbReference type="ARBA" id="ARBA00022692"/>
    </source>
</evidence>
<evidence type="ECO:0000259" key="13">
    <source>
        <dbReference type="Pfam" id="PF18075"/>
    </source>
</evidence>
<dbReference type="PIRSF" id="PIRSF003097">
    <property type="entry name" value="FtsX"/>
    <property type="match status" value="1"/>
</dbReference>
<feature type="transmembrane region" description="Helical" evidence="11">
    <location>
        <begin position="232"/>
        <end position="254"/>
    </location>
</feature>
<dbReference type="Proteomes" id="UP000034273">
    <property type="component" value="Unassembled WGS sequence"/>
</dbReference>
<organism evidence="14 15">
    <name type="scientific">Candidatus Kaiserbacteria bacterium GW2011_GWA2_52_12</name>
    <dbReference type="NCBI Taxonomy" id="1618671"/>
    <lineage>
        <taxon>Bacteria</taxon>
        <taxon>Candidatus Kaiseribacteriota</taxon>
    </lineage>
</organism>
<evidence type="ECO:0000256" key="9">
    <source>
        <dbReference type="ARBA" id="ARBA00023306"/>
    </source>
</evidence>
<dbReference type="Pfam" id="PF18075">
    <property type="entry name" value="FtsX_ECD"/>
    <property type="match status" value="1"/>
</dbReference>
<dbReference type="PATRIC" id="fig|1618671.3.peg.551"/>
<dbReference type="GO" id="GO:0005886">
    <property type="term" value="C:plasma membrane"/>
    <property type="evidence" value="ECO:0007669"/>
    <property type="project" value="UniProtKB-SubCell"/>
</dbReference>
<accession>A0A0G1WYF6</accession>
<proteinExistence type="inferred from homology"/>
<evidence type="ECO:0000256" key="2">
    <source>
        <dbReference type="ARBA" id="ARBA00007379"/>
    </source>
</evidence>
<evidence type="ECO:0000256" key="10">
    <source>
        <dbReference type="PIRNR" id="PIRNR003097"/>
    </source>
</evidence>
<evidence type="ECO:0000256" key="4">
    <source>
        <dbReference type="ARBA" id="ARBA00022475"/>
    </source>
</evidence>
<evidence type="ECO:0000256" key="5">
    <source>
        <dbReference type="ARBA" id="ARBA00022618"/>
    </source>
</evidence>
<keyword evidence="5 10" id="KW-0132">Cell division</keyword>
<evidence type="ECO:0000256" key="8">
    <source>
        <dbReference type="ARBA" id="ARBA00023136"/>
    </source>
</evidence>
<dbReference type="GO" id="GO:0051301">
    <property type="term" value="P:cell division"/>
    <property type="evidence" value="ECO:0007669"/>
    <property type="project" value="UniProtKB-KW"/>
</dbReference>
<keyword evidence="4 10" id="KW-1003">Cell membrane</keyword>
<dbReference type="Pfam" id="PF02687">
    <property type="entry name" value="FtsX"/>
    <property type="match status" value="1"/>
</dbReference>
<keyword evidence="7 11" id="KW-1133">Transmembrane helix</keyword>
<dbReference type="AlphaFoldDB" id="A0A0G1WYF6"/>
<dbReference type="PANTHER" id="PTHR47755:SF1">
    <property type="entry name" value="CELL DIVISION PROTEIN FTSX"/>
    <property type="match status" value="1"/>
</dbReference>
<feature type="transmembrane region" description="Helical" evidence="11">
    <location>
        <begin position="184"/>
        <end position="211"/>
    </location>
</feature>
<reference evidence="14 15" key="1">
    <citation type="journal article" date="2015" name="Nature">
        <title>rRNA introns, odd ribosomes, and small enigmatic genomes across a large radiation of phyla.</title>
        <authorList>
            <person name="Brown C.T."/>
            <person name="Hug L.A."/>
            <person name="Thomas B.C."/>
            <person name="Sharon I."/>
            <person name="Castelle C.J."/>
            <person name="Singh A."/>
            <person name="Wilkins M.J."/>
            <person name="Williams K.H."/>
            <person name="Banfield J.F."/>
        </authorList>
    </citation>
    <scope>NUCLEOTIDE SEQUENCE [LARGE SCALE GENOMIC DNA]</scope>
</reference>
<name>A0A0G1WYF6_9BACT</name>
<dbReference type="Gene3D" id="3.30.70.3040">
    <property type="match status" value="1"/>
</dbReference>
<feature type="transmembrane region" description="Helical" evidence="11">
    <location>
        <begin position="21"/>
        <end position="48"/>
    </location>
</feature>
<evidence type="ECO:0000313" key="15">
    <source>
        <dbReference type="Proteomes" id="UP000034273"/>
    </source>
</evidence>
<dbReference type="STRING" id="1618671.UY67_C0014G0016"/>
<comment type="similarity">
    <text evidence="2 10">Belongs to the ABC-4 integral membrane protein family. FtsX subfamily.</text>
</comment>
<dbReference type="EMBL" id="LCQW01000014">
    <property type="protein sequence ID" value="KKW23923.1"/>
    <property type="molecule type" value="Genomic_DNA"/>
</dbReference>